<evidence type="ECO:0000313" key="1">
    <source>
        <dbReference type="EMBL" id="KDR70555.1"/>
    </source>
</evidence>
<evidence type="ECO:0000313" key="2">
    <source>
        <dbReference type="Proteomes" id="UP000027222"/>
    </source>
</evidence>
<dbReference type="Proteomes" id="UP000027222">
    <property type="component" value="Unassembled WGS sequence"/>
</dbReference>
<organism evidence="1 2">
    <name type="scientific">Galerina marginata (strain CBS 339.88)</name>
    <dbReference type="NCBI Taxonomy" id="685588"/>
    <lineage>
        <taxon>Eukaryota</taxon>
        <taxon>Fungi</taxon>
        <taxon>Dikarya</taxon>
        <taxon>Basidiomycota</taxon>
        <taxon>Agaricomycotina</taxon>
        <taxon>Agaricomycetes</taxon>
        <taxon>Agaricomycetidae</taxon>
        <taxon>Agaricales</taxon>
        <taxon>Agaricineae</taxon>
        <taxon>Strophariaceae</taxon>
        <taxon>Galerina</taxon>
    </lineage>
</organism>
<proteinExistence type="predicted"/>
<dbReference type="AlphaFoldDB" id="A0A067SHZ2"/>
<gene>
    <name evidence="1" type="ORF">GALMADRAFT_254634</name>
</gene>
<keyword evidence="2" id="KW-1185">Reference proteome</keyword>
<dbReference type="HOGENOM" id="CLU_2740190_0_0_1"/>
<dbReference type="EMBL" id="KL142396">
    <property type="protein sequence ID" value="KDR70555.1"/>
    <property type="molecule type" value="Genomic_DNA"/>
</dbReference>
<reference evidence="2" key="1">
    <citation type="journal article" date="2014" name="Proc. Natl. Acad. Sci. U.S.A.">
        <title>Extensive sampling of basidiomycete genomes demonstrates inadequacy of the white-rot/brown-rot paradigm for wood decay fungi.</title>
        <authorList>
            <person name="Riley R."/>
            <person name="Salamov A.A."/>
            <person name="Brown D.W."/>
            <person name="Nagy L.G."/>
            <person name="Floudas D."/>
            <person name="Held B.W."/>
            <person name="Levasseur A."/>
            <person name="Lombard V."/>
            <person name="Morin E."/>
            <person name="Otillar R."/>
            <person name="Lindquist E.A."/>
            <person name="Sun H."/>
            <person name="LaButti K.M."/>
            <person name="Schmutz J."/>
            <person name="Jabbour D."/>
            <person name="Luo H."/>
            <person name="Baker S.E."/>
            <person name="Pisabarro A.G."/>
            <person name="Walton J.D."/>
            <person name="Blanchette R.A."/>
            <person name="Henrissat B."/>
            <person name="Martin F."/>
            <person name="Cullen D."/>
            <person name="Hibbett D.S."/>
            <person name="Grigoriev I.V."/>
        </authorList>
    </citation>
    <scope>NUCLEOTIDE SEQUENCE [LARGE SCALE GENOMIC DNA]</scope>
    <source>
        <strain evidence="2">CBS 339.88</strain>
    </source>
</reference>
<name>A0A067SHZ2_GALM3</name>
<accession>A0A067SHZ2</accession>
<sequence>MMGSGGLSAQCSTRRWCLLLPLRRRGRAFATCQTDWYGNSEDVLTMTAAGSSSGRFPQRWHFMDVLMGSEQ</sequence>
<protein>
    <submittedName>
        <fullName evidence="1">Uncharacterized protein</fullName>
    </submittedName>
</protein>